<sequence>MSNTCVLCGKPAKFQCSSCHNVRYCSREHQKTHWPQHKPVCIGPKPAQQRPTMSISFEPLERQITLSTWEHYFSTRNIFSTPLSPSSYQDPHVLHLSEGLSFSLTILFALQQMHITPSVGLERPNFIYIVGANNAMEQAQVTDKNLGKHCWAEIGKFYPKSQFGIILIGPDISSELESKVEIVAGNVFCTFVRAHFDEYIENERMLRGDRPDEKPLIIAMFNPGFGIVGEESNIQDQSLQSDDAIKPDTTRPTEDIEVIQRTGWRRSMNVLMALETPVIATILNETDDLEHTKQFLSEYIQSEDSLPFIPNPFASLRVLRKGETSSDDIIRNKLLFGFQSNRYLSFT</sequence>
<name>A0ABQ9Y040_9EUKA</name>
<proteinExistence type="predicted"/>
<dbReference type="PANTHER" id="PTHR28069">
    <property type="entry name" value="GH20023P"/>
    <property type="match status" value="1"/>
</dbReference>
<reference evidence="6 7" key="1">
    <citation type="journal article" date="2022" name="bioRxiv">
        <title>Genomics of Preaxostyla Flagellates Illuminates Evolutionary Transitions and the Path Towards Mitochondrial Loss.</title>
        <authorList>
            <person name="Novak L.V.F."/>
            <person name="Treitli S.C."/>
            <person name="Pyrih J."/>
            <person name="Halakuc P."/>
            <person name="Pipaliya S.V."/>
            <person name="Vacek V."/>
            <person name="Brzon O."/>
            <person name="Soukal P."/>
            <person name="Eme L."/>
            <person name="Dacks J.B."/>
            <person name="Karnkowska A."/>
            <person name="Elias M."/>
            <person name="Hampl V."/>
        </authorList>
    </citation>
    <scope>NUCLEOTIDE SEQUENCE [LARGE SCALE GENOMIC DNA]</scope>
    <source>
        <strain evidence="6">NAU3</strain>
        <tissue evidence="6">Gut</tissue>
    </source>
</reference>
<dbReference type="PROSITE" id="PS01360">
    <property type="entry name" value="ZF_MYND_1"/>
    <property type="match status" value="1"/>
</dbReference>
<keyword evidence="2 4" id="KW-0863">Zinc-finger</keyword>
<dbReference type="SUPFAM" id="SSF144232">
    <property type="entry name" value="HIT/MYND zinc finger-like"/>
    <property type="match status" value="1"/>
</dbReference>
<dbReference type="PANTHER" id="PTHR28069:SF1">
    <property type="entry name" value="PROTEIN MSS51, MITOCHONDRIAL"/>
    <property type="match status" value="1"/>
</dbReference>
<evidence type="ECO:0000256" key="2">
    <source>
        <dbReference type="ARBA" id="ARBA00022771"/>
    </source>
</evidence>
<dbReference type="Gene3D" id="6.10.140.2220">
    <property type="match status" value="1"/>
</dbReference>
<evidence type="ECO:0000256" key="3">
    <source>
        <dbReference type="ARBA" id="ARBA00022833"/>
    </source>
</evidence>
<comment type="caution">
    <text evidence="6">The sequence shown here is derived from an EMBL/GenBank/DDBJ whole genome shotgun (WGS) entry which is preliminary data.</text>
</comment>
<keyword evidence="7" id="KW-1185">Reference proteome</keyword>
<dbReference type="EMBL" id="JARBJD010000049">
    <property type="protein sequence ID" value="KAK2957083.1"/>
    <property type="molecule type" value="Genomic_DNA"/>
</dbReference>
<dbReference type="Pfam" id="PF20179">
    <property type="entry name" value="MSS51_C"/>
    <property type="match status" value="1"/>
</dbReference>
<evidence type="ECO:0000313" key="6">
    <source>
        <dbReference type="EMBL" id="KAK2957083.1"/>
    </source>
</evidence>
<evidence type="ECO:0000313" key="7">
    <source>
        <dbReference type="Proteomes" id="UP001281761"/>
    </source>
</evidence>
<dbReference type="PROSITE" id="PS50865">
    <property type="entry name" value="ZF_MYND_2"/>
    <property type="match status" value="1"/>
</dbReference>
<keyword evidence="3" id="KW-0862">Zinc</keyword>
<feature type="domain" description="MYND-type" evidence="5">
    <location>
        <begin position="5"/>
        <end position="41"/>
    </location>
</feature>
<dbReference type="InterPro" id="IPR002893">
    <property type="entry name" value="Znf_MYND"/>
</dbReference>
<evidence type="ECO:0000256" key="1">
    <source>
        <dbReference type="ARBA" id="ARBA00022723"/>
    </source>
</evidence>
<keyword evidence="1" id="KW-0479">Metal-binding</keyword>
<organism evidence="6 7">
    <name type="scientific">Blattamonas nauphoetae</name>
    <dbReference type="NCBI Taxonomy" id="2049346"/>
    <lineage>
        <taxon>Eukaryota</taxon>
        <taxon>Metamonada</taxon>
        <taxon>Preaxostyla</taxon>
        <taxon>Oxymonadida</taxon>
        <taxon>Blattamonas</taxon>
    </lineage>
</organism>
<accession>A0ABQ9Y040</accession>
<protein>
    <recommendedName>
        <fullName evidence="5">MYND-type domain-containing protein</fullName>
    </recommendedName>
</protein>
<gene>
    <name evidence="6" type="ORF">BLNAU_7913</name>
</gene>
<evidence type="ECO:0000256" key="4">
    <source>
        <dbReference type="PROSITE-ProRule" id="PRU00134"/>
    </source>
</evidence>
<dbReference type="Proteomes" id="UP001281761">
    <property type="component" value="Unassembled WGS sequence"/>
</dbReference>
<evidence type="ECO:0000259" key="5">
    <source>
        <dbReference type="PROSITE" id="PS50865"/>
    </source>
</evidence>
<dbReference type="Pfam" id="PF01753">
    <property type="entry name" value="zf-MYND"/>
    <property type="match status" value="1"/>
</dbReference>
<dbReference type="InterPro" id="IPR046824">
    <property type="entry name" value="Mss51-like_C"/>
</dbReference>